<name>A0A5S5AX60_9FIRM</name>
<evidence type="ECO:0000256" key="1">
    <source>
        <dbReference type="ARBA" id="ARBA00044755"/>
    </source>
</evidence>
<comment type="caution">
    <text evidence="2">The sequence shown here is derived from an EMBL/GenBank/DDBJ whole genome shotgun (WGS) entry which is preliminary data.</text>
</comment>
<organism evidence="2 3">
    <name type="scientific">Thermosediminibacter litoriperuensis</name>
    <dbReference type="NCBI Taxonomy" id="291989"/>
    <lineage>
        <taxon>Bacteria</taxon>
        <taxon>Bacillati</taxon>
        <taxon>Bacillota</taxon>
        <taxon>Clostridia</taxon>
        <taxon>Thermosediminibacterales</taxon>
        <taxon>Thermosediminibacteraceae</taxon>
        <taxon>Thermosediminibacter</taxon>
    </lineage>
</organism>
<comment type="similarity">
    <text evidence="1">Belongs to the bactofilin family.</text>
</comment>
<sequence length="130" mass="13844">MFGKRGENVDINTDRVDTLLGKGTEFKGTVKASGVLRVEGRIEGEIESSGDIIIAEGGVVNAQIKARNAIVAGEINGNMILIGKLEIKSSGKVLGDLKVEGITIEDGAVFEGRCEMSREKKPKTQKTDPT</sequence>
<dbReference type="Proteomes" id="UP000322294">
    <property type="component" value="Unassembled WGS sequence"/>
</dbReference>
<dbReference type="PANTHER" id="PTHR35024:SF4">
    <property type="entry name" value="POLYMER-FORMING CYTOSKELETAL PROTEIN"/>
    <property type="match status" value="1"/>
</dbReference>
<dbReference type="EMBL" id="VNHO01000006">
    <property type="protein sequence ID" value="TYP57420.1"/>
    <property type="molecule type" value="Genomic_DNA"/>
</dbReference>
<dbReference type="PANTHER" id="PTHR35024">
    <property type="entry name" value="HYPOTHETICAL CYTOSOLIC PROTEIN"/>
    <property type="match status" value="1"/>
</dbReference>
<evidence type="ECO:0000313" key="3">
    <source>
        <dbReference type="Proteomes" id="UP000322294"/>
    </source>
</evidence>
<proteinExistence type="inferred from homology"/>
<dbReference type="InterPro" id="IPR007607">
    <property type="entry name" value="BacA/B"/>
</dbReference>
<dbReference type="OrthoDB" id="9802488at2"/>
<dbReference type="AlphaFoldDB" id="A0A5S5AX60"/>
<protein>
    <submittedName>
        <fullName evidence="2">Cytoskeletal protein CcmA (Bactofilin family)</fullName>
    </submittedName>
</protein>
<dbReference type="Pfam" id="PF04519">
    <property type="entry name" value="Bactofilin"/>
    <property type="match status" value="1"/>
</dbReference>
<evidence type="ECO:0000313" key="2">
    <source>
        <dbReference type="EMBL" id="TYP57420.1"/>
    </source>
</evidence>
<keyword evidence="3" id="KW-1185">Reference proteome</keyword>
<dbReference type="RefSeq" id="WP_148866536.1">
    <property type="nucleotide sequence ID" value="NZ_VNHO01000006.1"/>
</dbReference>
<reference evidence="2 3" key="1">
    <citation type="submission" date="2019-07" db="EMBL/GenBank/DDBJ databases">
        <title>Genomic Encyclopedia of Type Strains, Phase I: the one thousand microbial genomes (KMG-I) project.</title>
        <authorList>
            <person name="Kyrpides N."/>
        </authorList>
    </citation>
    <scope>NUCLEOTIDE SEQUENCE [LARGE SCALE GENOMIC DNA]</scope>
    <source>
        <strain evidence="2 3">DSM 16647</strain>
    </source>
</reference>
<accession>A0A5S5AX60</accession>
<gene>
    <name evidence="2" type="ORF">LZ11_00731</name>
</gene>